<dbReference type="AlphaFoldDB" id="A0A7K1KLE2"/>
<dbReference type="Proteomes" id="UP000461162">
    <property type="component" value="Unassembled WGS sequence"/>
</dbReference>
<evidence type="ECO:0000256" key="3">
    <source>
        <dbReference type="ARBA" id="ARBA00022452"/>
    </source>
</evidence>
<dbReference type="SUPFAM" id="SSF56935">
    <property type="entry name" value="Porins"/>
    <property type="match status" value="1"/>
</dbReference>
<dbReference type="InterPro" id="IPR037066">
    <property type="entry name" value="Plug_dom_sf"/>
</dbReference>
<dbReference type="GO" id="GO:0009279">
    <property type="term" value="C:cell outer membrane"/>
    <property type="evidence" value="ECO:0007669"/>
    <property type="project" value="UniProtKB-SubCell"/>
</dbReference>
<keyword evidence="6 8" id="KW-0472">Membrane</keyword>
<keyword evidence="2 8" id="KW-0813">Transport</keyword>
<evidence type="ECO:0000313" key="11">
    <source>
        <dbReference type="Proteomes" id="UP000461162"/>
    </source>
</evidence>
<keyword evidence="3 8" id="KW-1134">Transmembrane beta strand</keyword>
<evidence type="ECO:0000256" key="5">
    <source>
        <dbReference type="ARBA" id="ARBA00022729"/>
    </source>
</evidence>
<reference evidence="10 11" key="1">
    <citation type="submission" date="2019-11" db="EMBL/GenBank/DDBJ databases">
        <title>Pseudodesulfovibrio alkaliphilus, sp. nov., an alkaliphilic sulfate-reducing bacteria from mud volcano of Taman peninsula, Russia.</title>
        <authorList>
            <person name="Frolova A."/>
            <person name="Merkel A.Y."/>
            <person name="Slobodkin A.I."/>
        </authorList>
    </citation>
    <scope>NUCLEOTIDE SEQUENCE [LARGE SCALE GENOMIC DNA]</scope>
    <source>
        <strain evidence="10 11">F-1</strain>
    </source>
</reference>
<evidence type="ECO:0000256" key="4">
    <source>
        <dbReference type="ARBA" id="ARBA00022692"/>
    </source>
</evidence>
<comment type="caution">
    <text evidence="10">The sequence shown here is derived from an EMBL/GenBank/DDBJ whole genome shotgun (WGS) entry which is preliminary data.</text>
</comment>
<dbReference type="PANTHER" id="PTHR30069">
    <property type="entry name" value="TONB-DEPENDENT OUTER MEMBRANE RECEPTOR"/>
    <property type="match status" value="1"/>
</dbReference>
<keyword evidence="10" id="KW-0675">Receptor</keyword>
<name>A0A7K1KLE2_9BACT</name>
<evidence type="ECO:0000313" key="10">
    <source>
        <dbReference type="EMBL" id="MUM76771.1"/>
    </source>
</evidence>
<dbReference type="Gene3D" id="2.40.170.20">
    <property type="entry name" value="TonB-dependent receptor, beta-barrel domain"/>
    <property type="match status" value="1"/>
</dbReference>
<dbReference type="PANTHER" id="PTHR30069:SF29">
    <property type="entry name" value="HEMOGLOBIN AND HEMOGLOBIN-HAPTOGLOBIN-BINDING PROTEIN 1-RELATED"/>
    <property type="match status" value="1"/>
</dbReference>
<keyword evidence="5" id="KW-0732">Signal</keyword>
<protein>
    <submittedName>
        <fullName evidence="10">TonB-dependent receptor plug domain-containing protein</fullName>
    </submittedName>
</protein>
<evidence type="ECO:0000256" key="7">
    <source>
        <dbReference type="ARBA" id="ARBA00023237"/>
    </source>
</evidence>
<dbReference type="GO" id="GO:0044718">
    <property type="term" value="P:siderophore transmembrane transport"/>
    <property type="evidence" value="ECO:0007669"/>
    <property type="project" value="TreeGrafter"/>
</dbReference>
<feature type="domain" description="TonB-dependent receptor plug" evidence="9">
    <location>
        <begin position="51"/>
        <end position="160"/>
    </location>
</feature>
<gene>
    <name evidence="10" type="ORF">GKC30_03880</name>
</gene>
<evidence type="ECO:0000259" key="9">
    <source>
        <dbReference type="Pfam" id="PF07715"/>
    </source>
</evidence>
<dbReference type="Gene3D" id="2.170.130.10">
    <property type="entry name" value="TonB-dependent receptor, plug domain"/>
    <property type="match status" value="1"/>
</dbReference>
<dbReference type="PROSITE" id="PS52016">
    <property type="entry name" value="TONB_DEPENDENT_REC_3"/>
    <property type="match status" value="1"/>
</dbReference>
<dbReference type="InterPro" id="IPR012910">
    <property type="entry name" value="Plug_dom"/>
</dbReference>
<keyword evidence="11" id="KW-1185">Reference proteome</keyword>
<evidence type="ECO:0000256" key="1">
    <source>
        <dbReference type="ARBA" id="ARBA00004571"/>
    </source>
</evidence>
<dbReference type="EMBL" id="WODC01000002">
    <property type="protein sequence ID" value="MUM76771.1"/>
    <property type="molecule type" value="Genomic_DNA"/>
</dbReference>
<organism evidence="10 11">
    <name type="scientific">Pseudodesulfovibrio alkaliphilus</name>
    <dbReference type="NCBI Taxonomy" id="2661613"/>
    <lineage>
        <taxon>Bacteria</taxon>
        <taxon>Pseudomonadati</taxon>
        <taxon>Thermodesulfobacteriota</taxon>
        <taxon>Desulfovibrionia</taxon>
        <taxon>Desulfovibrionales</taxon>
        <taxon>Desulfovibrionaceae</taxon>
    </lineage>
</organism>
<dbReference type="GO" id="GO:0015344">
    <property type="term" value="F:siderophore uptake transmembrane transporter activity"/>
    <property type="evidence" value="ECO:0007669"/>
    <property type="project" value="TreeGrafter"/>
</dbReference>
<dbReference type="Pfam" id="PF07715">
    <property type="entry name" value="Plug"/>
    <property type="match status" value="1"/>
</dbReference>
<comment type="similarity">
    <text evidence="8">Belongs to the TonB-dependent receptor family.</text>
</comment>
<comment type="subcellular location">
    <subcellularLocation>
        <location evidence="1 8">Cell outer membrane</location>
        <topology evidence="1 8">Multi-pass membrane protein</topology>
    </subcellularLocation>
</comment>
<evidence type="ECO:0000256" key="6">
    <source>
        <dbReference type="ARBA" id="ARBA00023136"/>
    </source>
</evidence>
<accession>A0A7K1KLE2</accession>
<keyword evidence="4 8" id="KW-0812">Transmembrane</keyword>
<evidence type="ECO:0000256" key="2">
    <source>
        <dbReference type="ARBA" id="ARBA00022448"/>
    </source>
</evidence>
<proteinExistence type="inferred from homology"/>
<keyword evidence="7 8" id="KW-0998">Cell outer membrane</keyword>
<dbReference type="InterPro" id="IPR039426">
    <property type="entry name" value="TonB-dep_rcpt-like"/>
</dbReference>
<evidence type="ECO:0000256" key="8">
    <source>
        <dbReference type="PROSITE-ProRule" id="PRU01360"/>
    </source>
</evidence>
<sequence>MFVRGAGLVLWALLMALPLLSEAADRRLEDLDLGELMEVEVVTASRRAEPLSQVAGAVTVLTEDDIFRSGATTIPEALRLAAGVHVAQTDTDKWAVGIRGFNGLLSSKHLVLLDGRPVSSPSLGGVFWGSSGVPLSIVKRIEVVRGPWTSLWGSDSFTGVINVVTKSAAETQGGRSVTTAGTTGFGETLILGESMGEAGHYRVYADGSYKTGNWLTSDTGQRGSSNWKQGRTGFRVDWPNAFTDALSLQGEISGARIDDGAAGTPHVHDPRSKNSYTGFGQFTWDRATGLDAGISLRTSYSREQEAIGDLTGTFNTADLEVQYAAGQAGIHLLTLGAGTRYAWDEFSQGHRVSIARNDASSFESNAFIQDKITILPGSLFFIAGSKFDLFDSGTLEIQPTARLLHTRPDSEIWMAVSRAVRADTRWQRGGSYTLRDHGVEYTVIAPNNLGTEEMISYEAGYRCDISSDLRLDLSLYVNEYNRLTRLEFDHVNRTARFENTLRGTAYGMETLADWRAAQWLTLRPSLCLINQRIHSRDEPPKGDSMPEKGTQGELKIQALTTPWEGVGFDLLAAYTDSPTDPLVDGFFSLDIHASWRCTDTLLLEIIGRNLTGPHQQFSPLRVGPSLDLRMTWDF</sequence>
<dbReference type="InterPro" id="IPR036942">
    <property type="entry name" value="Beta-barrel_TonB_sf"/>
</dbReference>